<reference evidence="4 5" key="1">
    <citation type="submission" date="2022-04" db="EMBL/GenBank/DDBJ databases">
        <title>Chromosome-level reference genomes for two strains of Caenorhabditis briggsae: an improved platform for comparative genomics.</title>
        <authorList>
            <person name="Stevens L."/>
            <person name="Andersen E."/>
        </authorList>
    </citation>
    <scope>NUCLEOTIDE SEQUENCE [LARGE SCALE GENOMIC DNA]</scope>
    <source>
        <strain evidence="4">VX34</strain>
        <tissue evidence="4">Whole-organism</tissue>
    </source>
</reference>
<dbReference type="InterPro" id="IPR012337">
    <property type="entry name" value="RNaseH-like_sf"/>
</dbReference>
<proteinExistence type="predicted"/>
<accession>A0AAE9F5W9</accession>
<dbReference type="SUPFAM" id="SSF101690">
    <property type="entry name" value="PAZ domain"/>
    <property type="match status" value="1"/>
</dbReference>
<dbReference type="CDD" id="cd02846">
    <property type="entry name" value="PAZ_argonaute_like"/>
    <property type="match status" value="1"/>
</dbReference>
<feature type="compositionally biased region" description="Basic and acidic residues" evidence="1">
    <location>
        <begin position="84"/>
        <end position="102"/>
    </location>
</feature>
<dbReference type="InterPro" id="IPR036397">
    <property type="entry name" value="RNaseH_sf"/>
</dbReference>
<dbReference type="InterPro" id="IPR003100">
    <property type="entry name" value="PAZ_dom"/>
</dbReference>
<dbReference type="Gene3D" id="3.30.420.10">
    <property type="entry name" value="Ribonuclease H-like superfamily/Ribonuclease H"/>
    <property type="match status" value="1"/>
</dbReference>
<sequence length="1129" mass="130071">MSSRRNNNNDYRRNDREWRNDGDWNRRSYENSRRYREDDNYRRDDANFRGGYEGNRGNDHYEGNNQRRGGSGGGGGYQGNPDNYRGDDRRRYEDRGSRRDYGDNFYNQMGRMSLDGRGGDRGGDGNLYAQQRSGPRHTVSRRSEAGMENPGELAGSADYPNMPVAKKDLAHNSQVFAKRPPTSVYDNPRCGTKLELLTNHCLVHLPEKPVILYEYNIDLYKGRKKVEKREETGPLFREIMDAAHRNEFPPAHQYVFNDVNLLWSDIQLPFPEKLVRGRNGQQFYYKFTRAVELGREVHTQDSQLLSTLVDAIATARVRWPRRVGNQFTVFKRSIFLLQNRVDEGAFGDAPVFVKLCNGVDARIGVSMSVKLNLRVGITACFDVSHTMFTRPGYPLVRLFWELIHGDTIPDEDIVDGKWDAEMKNARVTEKNVALMSQVLNKMKILVSNEEGIRFDDQGNYQERDFRRLRNSPTFKFFEFGPDSFYEFVNENNETLSIIDHYRGKYGYNIRYPHLPCLRKKPPSRDRNRMFLFPLEVCSLLIDPVRFTGHVSQQLKEQMIQYTTLTAEQRKLVLQNIIGQNPIGDCPPIVDNTDRYMRSHGIEMEKKMLSVKASLLPPPRVVYGNSDFLDSDHLGEWKAVTHEAVRTVLEEAIYKRNRDAKAPKLKKRLLGLILRVGSPMNDTVAFEIDDTCYHNLMRAIEEAGQPVCWANREMGQAVIHSSTKYLQGRDLPGVTMDWMTSLSQDLDSYKEAEDEVIVPIVFMIFQIRFTTLNCERPDFQNDYNLFKWMSDNEVGVFTQGILYKTFNSIGLSPAPCKYTSQLVEKILGKVGTTHRRLERDGEHKSWKKLVNPAEPTLLLGVDVSHPSTRDLKGEDPVKRLSVATVVGNIDFDCTEFRASSKIQDVGEERIVRFDEQIHERIGEFVQFNGVRPAHIVIYRDGFSESDFQRTLYEEKKSVENACRVIAPGYNPTLTYIVVTKRHHTRFFLRNEEEGLPEQGFNVRPGTLVEDTVTTKDYYDFFLTTQVGQVGLARPTHYYVLWDTWKVPATFWPTITHALTYLFCRTTNTVNLPSPLLYAHLAAKRAKETMDGALYANALAGRQFDLSQFHDLSQLTDCLQSNRTLDGMTFV</sequence>
<organism evidence="4 5">
    <name type="scientific">Caenorhabditis briggsae</name>
    <dbReference type="NCBI Taxonomy" id="6238"/>
    <lineage>
        <taxon>Eukaryota</taxon>
        <taxon>Metazoa</taxon>
        <taxon>Ecdysozoa</taxon>
        <taxon>Nematoda</taxon>
        <taxon>Chromadorea</taxon>
        <taxon>Rhabditida</taxon>
        <taxon>Rhabditina</taxon>
        <taxon>Rhabditomorpha</taxon>
        <taxon>Rhabditoidea</taxon>
        <taxon>Rhabditidae</taxon>
        <taxon>Peloderinae</taxon>
        <taxon>Caenorhabditis</taxon>
    </lineage>
</organism>
<feature type="domain" description="Piwi" evidence="3">
    <location>
        <begin position="759"/>
        <end position="1089"/>
    </location>
</feature>
<evidence type="ECO:0000313" key="4">
    <source>
        <dbReference type="EMBL" id="UMM39328.1"/>
    </source>
</evidence>
<dbReference type="InterPro" id="IPR036085">
    <property type="entry name" value="PAZ_dom_sf"/>
</dbReference>
<feature type="domain" description="PAZ" evidence="2">
    <location>
        <begin position="434"/>
        <end position="541"/>
    </location>
</feature>
<evidence type="ECO:0000313" key="5">
    <source>
        <dbReference type="Proteomes" id="UP000829354"/>
    </source>
</evidence>
<dbReference type="SMART" id="SM00950">
    <property type="entry name" value="Piwi"/>
    <property type="match status" value="1"/>
</dbReference>
<protein>
    <submittedName>
        <fullName evidence="4">Uncharacterized protein</fullName>
    </submittedName>
</protein>
<gene>
    <name evidence="4" type="ORF">L5515_016430</name>
</gene>
<feature type="compositionally biased region" description="Gly residues" evidence="1">
    <location>
        <begin position="69"/>
        <end position="78"/>
    </location>
</feature>
<dbReference type="Pfam" id="PF02170">
    <property type="entry name" value="PAZ"/>
    <property type="match status" value="1"/>
</dbReference>
<dbReference type="PROSITE" id="PS50821">
    <property type="entry name" value="PAZ"/>
    <property type="match status" value="1"/>
</dbReference>
<dbReference type="SUPFAM" id="SSF53098">
    <property type="entry name" value="Ribonuclease H-like"/>
    <property type="match status" value="1"/>
</dbReference>
<dbReference type="Proteomes" id="UP000829354">
    <property type="component" value="Chromosome X"/>
</dbReference>
<dbReference type="GO" id="GO:0003723">
    <property type="term" value="F:RNA binding"/>
    <property type="evidence" value="ECO:0007669"/>
    <property type="project" value="InterPro"/>
</dbReference>
<evidence type="ECO:0000256" key="1">
    <source>
        <dbReference type="SAM" id="MobiDB-lite"/>
    </source>
</evidence>
<keyword evidence="5" id="KW-1185">Reference proteome</keyword>
<feature type="region of interest" description="Disordered" evidence="1">
    <location>
        <begin position="1"/>
        <end position="157"/>
    </location>
</feature>
<dbReference type="Pfam" id="PF02171">
    <property type="entry name" value="Piwi"/>
    <property type="match status" value="1"/>
</dbReference>
<dbReference type="Gene3D" id="2.170.260.10">
    <property type="entry name" value="paz domain"/>
    <property type="match status" value="1"/>
</dbReference>
<dbReference type="PANTHER" id="PTHR22891">
    <property type="entry name" value="EUKARYOTIC TRANSLATION INITIATION FACTOR 2C"/>
    <property type="match status" value="1"/>
</dbReference>
<feature type="compositionally biased region" description="Basic and acidic residues" evidence="1">
    <location>
        <begin position="10"/>
        <end position="47"/>
    </location>
</feature>
<evidence type="ECO:0000259" key="3">
    <source>
        <dbReference type="PROSITE" id="PS50822"/>
    </source>
</evidence>
<dbReference type="AlphaFoldDB" id="A0AAE9F5W9"/>
<dbReference type="EMBL" id="CP092625">
    <property type="protein sequence ID" value="UMM39328.1"/>
    <property type="molecule type" value="Genomic_DNA"/>
</dbReference>
<evidence type="ECO:0000259" key="2">
    <source>
        <dbReference type="PROSITE" id="PS50821"/>
    </source>
</evidence>
<dbReference type="InterPro" id="IPR003165">
    <property type="entry name" value="Piwi"/>
</dbReference>
<name>A0AAE9F5W9_CAEBR</name>
<dbReference type="PROSITE" id="PS50822">
    <property type="entry name" value="PIWI"/>
    <property type="match status" value="1"/>
</dbReference>